<feature type="binding site" evidence="16">
    <location>
        <begin position="33"/>
        <end position="35"/>
    </location>
    <ligand>
        <name>GTP</name>
        <dbReference type="ChEBI" id="CHEBI:37565"/>
    </ligand>
</feature>
<keyword evidence="17" id="KW-0548">Nucleotidyltransferase</keyword>
<dbReference type="EMBL" id="SSFD01000168">
    <property type="protein sequence ID" value="TXH84771.1"/>
    <property type="molecule type" value="Genomic_DNA"/>
</dbReference>
<evidence type="ECO:0000256" key="9">
    <source>
        <dbReference type="ARBA" id="ARBA00022679"/>
    </source>
</evidence>
<dbReference type="Pfam" id="PF02283">
    <property type="entry name" value="CobU"/>
    <property type="match status" value="1"/>
</dbReference>
<evidence type="ECO:0000256" key="8">
    <source>
        <dbReference type="ARBA" id="ARBA00022573"/>
    </source>
</evidence>
<dbReference type="EC" id="2.7.7.62" evidence="14"/>
<comment type="similarity">
    <text evidence="7 14">Belongs to the CobU/CobP family.</text>
</comment>
<dbReference type="GO" id="GO:0008820">
    <property type="term" value="F:cobinamide phosphate guanylyltransferase activity"/>
    <property type="evidence" value="ECO:0007669"/>
    <property type="project" value="UniProtKB-UniRule"/>
</dbReference>
<proteinExistence type="inferred from homology"/>
<dbReference type="RefSeq" id="WP_276658674.1">
    <property type="nucleotide sequence ID" value="NZ_SSFD01000168.1"/>
</dbReference>
<evidence type="ECO:0000313" key="17">
    <source>
        <dbReference type="EMBL" id="TXH84771.1"/>
    </source>
</evidence>
<dbReference type="NCBIfam" id="NF004469">
    <property type="entry name" value="PRK05800.1"/>
    <property type="match status" value="1"/>
</dbReference>
<dbReference type="PIRSF" id="PIRSF006135">
    <property type="entry name" value="CobU"/>
    <property type="match status" value="1"/>
</dbReference>
<comment type="catalytic activity">
    <reaction evidence="2 14">
        <text>adenosylcob(III)inamide phosphate + GTP + H(+) = adenosylcob(III)inamide-GDP + diphosphate</text>
        <dbReference type="Rhea" id="RHEA:22712"/>
        <dbReference type="ChEBI" id="CHEBI:15378"/>
        <dbReference type="ChEBI" id="CHEBI:33019"/>
        <dbReference type="ChEBI" id="CHEBI:37565"/>
        <dbReference type="ChEBI" id="CHEBI:58502"/>
        <dbReference type="ChEBI" id="CHEBI:60487"/>
        <dbReference type="EC" id="2.7.7.62"/>
    </reaction>
</comment>
<dbReference type="GO" id="GO:0005524">
    <property type="term" value="F:ATP binding"/>
    <property type="evidence" value="ECO:0007669"/>
    <property type="project" value="UniProtKB-UniRule"/>
</dbReference>
<name>A0A5C7SPZ7_THASP</name>
<organism evidence="17 18">
    <name type="scientific">Thauera aminoaromatica</name>
    <dbReference type="NCBI Taxonomy" id="164330"/>
    <lineage>
        <taxon>Bacteria</taxon>
        <taxon>Pseudomonadati</taxon>
        <taxon>Pseudomonadota</taxon>
        <taxon>Betaproteobacteria</taxon>
        <taxon>Rhodocyclales</taxon>
        <taxon>Zoogloeaceae</taxon>
        <taxon>Thauera</taxon>
    </lineage>
</organism>
<sequence length="182" mass="19550">MTCELILGGARSGKSREAERRAAGSGLAVTVIATAEALDEEMAARIRRHQADRPAGWRTVEAPLTLADTLRREAALERCLLVDCLTLWLSNLLADAHTLPAGATAEDLPRFRQERDALLAVLPTLPGRIVLVANEVGLGLVPETPLGRLFRDEAGRLNQMVASACRRVVFVAAGLPLVLKEG</sequence>
<dbReference type="GO" id="GO:0043752">
    <property type="term" value="F:adenosylcobinamide kinase activity"/>
    <property type="evidence" value="ECO:0007669"/>
    <property type="project" value="UniProtKB-EC"/>
</dbReference>
<dbReference type="InterPro" id="IPR003203">
    <property type="entry name" value="CobU/CobP"/>
</dbReference>
<evidence type="ECO:0000256" key="7">
    <source>
        <dbReference type="ARBA" id="ARBA00007490"/>
    </source>
</evidence>
<gene>
    <name evidence="17" type="primary">cobU</name>
    <name evidence="17" type="ORF">E6Q80_10800</name>
</gene>
<keyword evidence="13 14" id="KW-0342">GTP-binding</keyword>
<dbReference type="GO" id="GO:0009236">
    <property type="term" value="P:cobalamin biosynthetic process"/>
    <property type="evidence" value="ECO:0007669"/>
    <property type="project" value="UniProtKB-UniRule"/>
</dbReference>
<evidence type="ECO:0000256" key="15">
    <source>
        <dbReference type="PIRSR" id="PIRSR006135-1"/>
    </source>
</evidence>
<dbReference type="EC" id="2.7.1.156" evidence="14"/>
<comment type="caution">
    <text evidence="17">The sequence shown here is derived from an EMBL/GenBank/DDBJ whole genome shotgun (WGS) entry which is preliminary data.</text>
</comment>
<dbReference type="InterPro" id="IPR027417">
    <property type="entry name" value="P-loop_NTPase"/>
</dbReference>
<comment type="function">
    <text evidence="4 14">Catalyzes ATP-dependent phosphorylation of adenosylcobinamide and addition of GMP to adenosylcobinamide phosphate.</text>
</comment>
<comment type="pathway">
    <text evidence="6 14">Cofactor biosynthesis; adenosylcobalamin biosynthesis; adenosylcobalamin from cob(II)yrinate a,c-diamide: step 5/7.</text>
</comment>
<keyword evidence="12 14" id="KW-0067">ATP-binding</keyword>
<dbReference type="Proteomes" id="UP000321192">
    <property type="component" value="Unassembled WGS sequence"/>
</dbReference>
<dbReference type="PANTHER" id="PTHR34848:SF1">
    <property type="entry name" value="BIFUNCTIONAL ADENOSYLCOBALAMIN BIOSYNTHESIS PROTEIN COBU"/>
    <property type="match status" value="1"/>
</dbReference>
<dbReference type="Gene3D" id="3.40.50.300">
    <property type="entry name" value="P-loop containing nucleotide triphosphate hydrolases"/>
    <property type="match status" value="1"/>
</dbReference>
<evidence type="ECO:0000256" key="2">
    <source>
        <dbReference type="ARBA" id="ARBA00000711"/>
    </source>
</evidence>
<evidence type="ECO:0000256" key="4">
    <source>
        <dbReference type="ARBA" id="ARBA00003889"/>
    </source>
</evidence>
<dbReference type="SUPFAM" id="SSF52540">
    <property type="entry name" value="P-loop containing nucleoside triphosphate hydrolases"/>
    <property type="match status" value="1"/>
</dbReference>
<feature type="binding site" evidence="16">
    <location>
        <position position="61"/>
    </location>
    <ligand>
        <name>GTP</name>
        <dbReference type="ChEBI" id="CHEBI:37565"/>
    </ligand>
</feature>
<comment type="catalytic activity">
    <reaction evidence="3">
        <text>adenosylcob(III)inamide + GTP = adenosylcob(III)inamide phosphate + GDP + H(+)</text>
        <dbReference type="Rhea" id="RHEA:15765"/>
        <dbReference type="ChEBI" id="CHEBI:2480"/>
        <dbReference type="ChEBI" id="CHEBI:15378"/>
        <dbReference type="ChEBI" id="CHEBI:37565"/>
        <dbReference type="ChEBI" id="CHEBI:58189"/>
        <dbReference type="ChEBI" id="CHEBI:58502"/>
        <dbReference type="EC" id="2.7.1.156"/>
    </reaction>
</comment>
<evidence type="ECO:0000313" key="18">
    <source>
        <dbReference type="Proteomes" id="UP000321192"/>
    </source>
</evidence>
<evidence type="ECO:0000256" key="11">
    <source>
        <dbReference type="ARBA" id="ARBA00022777"/>
    </source>
</evidence>
<evidence type="ECO:0000256" key="1">
    <source>
        <dbReference type="ARBA" id="ARBA00000312"/>
    </source>
</evidence>
<keyword evidence="11 14" id="KW-0418">Kinase</keyword>
<evidence type="ECO:0000256" key="13">
    <source>
        <dbReference type="ARBA" id="ARBA00023134"/>
    </source>
</evidence>
<comment type="pathway">
    <text evidence="5 14">Cofactor biosynthesis; adenosylcobalamin biosynthesis; adenosylcobalamin from cob(II)yrinate a,c-diamide: step 6/7.</text>
</comment>
<evidence type="ECO:0000256" key="6">
    <source>
        <dbReference type="ARBA" id="ARBA00005159"/>
    </source>
</evidence>
<keyword evidence="10 14" id="KW-0547">Nucleotide-binding</keyword>
<evidence type="ECO:0000256" key="16">
    <source>
        <dbReference type="PIRSR" id="PIRSR006135-2"/>
    </source>
</evidence>
<dbReference type="CDD" id="cd00544">
    <property type="entry name" value="CobU"/>
    <property type="match status" value="1"/>
</dbReference>
<protein>
    <recommendedName>
        <fullName evidence="14">Bifunctional adenosylcobalamin biosynthesis protein</fullName>
        <ecNumber evidence="14">2.7.1.156</ecNumber>
        <ecNumber evidence="14">2.7.7.62</ecNumber>
    </recommendedName>
</protein>
<comment type="catalytic activity">
    <reaction evidence="1 14">
        <text>adenosylcob(III)inamide + ATP = adenosylcob(III)inamide phosphate + ADP + H(+)</text>
        <dbReference type="Rhea" id="RHEA:15769"/>
        <dbReference type="ChEBI" id="CHEBI:2480"/>
        <dbReference type="ChEBI" id="CHEBI:15378"/>
        <dbReference type="ChEBI" id="CHEBI:30616"/>
        <dbReference type="ChEBI" id="CHEBI:58502"/>
        <dbReference type="ChEBI" id="CHEBI:456216"/>
        <dbReference type="EC" id="2.7.1.156"/>
    </reaction>
</comment>
<dbReference type="PANTHER" id="PTHR34848">
    <property type="match status" value="1"/>
</dbReference>
<dbReference type="GO" id="GO:0005525">
    <property type="term" value="F:GTP binding"/>
    <property type="evidence" value="ECO:0007669"/>
    <property type="project" value="UniProtKB-UniRule"/>
</dbReference>
<evidence type="ECO:0000256" key="5">
    <source>
        <dbReference type="ARBA" id="ARBA00004692"/>
    </source>
</evidence>
<evidence type="ECO:0000256" key="14">
    <source>
        <dbReference type="PIRNR" id="PIRNR006135"/>
    </source>
</evidence>
<accession>A0A5C7SPZ7</accession>
<feature type="binding site" evidence="16">
    <location>
        <begin position="8"/>
        <end position="15"/>
    </location>
    <ligand>
        <name>GTP</name>
        <dbReference type="ChEBI" id="CHEBI:37565"/>
    </ligand>
</feature>
<keyword evidence="9 14" id="KW-0808">Transferase</keyword>
<feature type="active site" description="GMP-histidine intermediate" evidence="15">
    <location>
        <position position="49"/>
    </location>
</feature>
<evidence type="ECO:0000256" key="12">
    <source>
        <dbReference type="ARBA" id="ARBA00022840"/>
    </source>
</evidence>
<feature type="binding site" evidence="16">
    <location>
        <position position="83"/>
    </location>
    <ligand>
        <name>GTP</name>
        <dbReference type="ChEBI" id="CHEBI:37565"/>
    </ligand>
</feature>
<dbReference type="UniPathway" id="UPA00148">
    <property type="reaction ID" value="UER00236"/>
</dbReference>
<dbReference type="AlphaFoldDB" id="A0A5C7SPZ7"/>
<evidence type="ECO:0000256" key="3">
    <source>
        <dbReference type="ARBA" id="ARBA00001522"/>
    </source>
</evidence>
<reference evidence="17 18" key="1">
    <citation type="submission" date="2018-09" db="EMBL/GenBank/DDBJ databases">
        <title>Metagenome Assembled Genomes from an Advanced Water Purification Facility.</title>
        <authorList>
            <person name="Stamps B.W."/>
            <person name="Spear J.R."/>
        </authorList>
    </citation>
    <scope>NUCLEOTIDE SEQUENCE [LARGE SCALE GENOMIC DNA]</scope>
    <source>
        <strain evidence="17">Bin_27_1</strain>
    </source>
</reference>
<evidence type="ECO:0000256" key="10">
    <source>
        <dbReference type="ARBA" id="ARBA00022741"/>
    </source>
</evidence>
<keyword evidence="8 14" id="KW-0169">Cobalamin biosynthesis</keyword>